<keyword evidence="8 13" id="KW-1133">Transmembrane helix</keyword>
<dbReference type="RefSeq" id="YP_009526272.1">
    <property type="nucleotide sequence ID" value="NC_039652.1"/>
</dbReference>
<dbReference type="CTD" id="4509"/>
<evidence type="ECO:0000256" key="3">
    <source>
        <dbReference type="ARBA" id="ARBA00011291"/>
    </source>
</evidence>
<accession>A0A346TLP6</accession>
<evidence type="ECO:0000256" key="2">
    <source>
        <dbReference type="ARBA" id="ARBA00008892"/>
    </source>
</evidence>
<dbReference type="GO" id="GO:0031966">
    <property type="term" value="C:mitochondrial membrane"/>
    <property type="evidence" value="ECO:0007669"/>
    <property type="project" value="UniProtKB-SubCell"/>
</dbReference>
<proteinExistence type="inferred from homology"/>
<evidence type="ECO:0000313" key="14">
    <source>
        <dbReference type="EMBL" id="AXU40286.1"/>
    </source>
</evidence>
<keyword evidence="5 12" id="KW-0138">CF(0)</keyword>
<keyword evidence="11 13" id="KW-0472">Membrane</keyword>
<organism evidence="14">
    <name type="scientific">Neolucanus maximus</name>
    <dbReference type="NCBI Taxonomy" id="618182"/>
    <lineage>
        <taxon>Eukaryota</taxon>
        <taxon>Metazoa</taxon>
        <taxon>Ecdysozoa</taxon>
        <taxon>Arthropoda</taxon>
        <taxon>Hexapoda</taxon>
        <taxon>Insecta</taxon>
        <taxon>Pterygota</taxon>
        <taxon>Neoptera</taxon>
        <taxon>Endopterygota</taxon>
        <taxon>Coleoptera</taxon>
        <taxon>Polyphaga</taxon>
        <taxon>Scarabaeiformia</taxon>
        <taxon>Lucanidae</taxon>
        <taxon>Lucaninae</taxon>
        <taxon>Neolucanus</taxon>
    </lineage>
</organism>
<evidence type="ECO:0000256" key="6">
    <source>
        <dbReference type="ARBA" id="ARBA00022692"/>
    </source>
</evidence>
<comment type="subcellular location">
    <subcellularLocation>
        <location evidence="1 12">Mitochondrion membrane</location>
        <topology evidence="1 12">Single-pass membrane protein</topology>
    </subcellularLocation>
</comment>
<dbReference type="GO" id="GO:0015078">
    <property type="term" value="F:proton transmembrane transporter activity"/>
    <property type="evidence" value="ECO:0007669"/>
    <property type="project" value="InterPro"/>
</dbReference>
<keyword evidence="4 12" id="KW-0813">Transport</keyword>
<comment type="similarity">
    <text evidence="2 12">Belongs to the ATPase protein 8 family.</text>
</comment>
<dbReference type="GO" id="GO:0045259">
    <property type="term" value="C:proton-transporting ATP synthase complex"/>
    <property type="evidence" value="ECO:0007669"/>
    <property type="project" value="UniProtKB-KW"/>
</dbReference>
<dbReference type="Pfam" id="PF00895">
    <property type="entry name" value="ATP-synt_8"/>
    <property type="match status" value="1"/>
</dbReference>
<dbReference type="EMBL" id="MF401425">
    <property type="protein sequence ID" value="AXU40286.1"/>
    <property type="molecule type" value="Genomic_DNA"/>
</dbReference>
<evidence type="ECO:0000256" key="11">
    <source>
        <dbReference type="ARBA" id="ARBA00023136"/>
    </source>
</evidence>
<name>A0A346TLP6_9SCAR</name>
<protein>
    <recommendedName>
        <fullName evidence="12">ATP synthase complex subunit 8</fullName>
    </recommendedName>
</protein>
<geneLocation type="mitochondrion" evidence="14"/>
<dbReference type="InterPro" id="IPR001421">
    <property type="entry name" value="ATP8_metazoa"/>
</dbReference>
<evidence type="ECO:0000256" key="7">
    <source>
        <dbReference type="ARBA" id="ARBA00022781"/>
    </source>
</evidence>
<keyword evidence="6 12" id="KW-0812">Transmembrane</keyword>
<evidence type="ECO:0000256" key="4">
    <source>
        <dbReference type="ARBA" id="ARBA00022448"/>
    </source>
</evidence>
<evidence type="ECO:0000256" key="9">
    <source>
        <dbReference type="ARBA" id="ARBA00023065"/>
    </source>
</evidence>
<gene>
    <name evidence="14" type="primary">ATP8</name>
</gene>
<reference evidence="14" key="1">
    <citation type="submission" date="2017-06" db="EMBL/GenBank/DDBJ databases">
        <authorList>
            <person name="Kim H.J."/>
            <person name="Triplett B.A."/>
        </authorList>
    </citation>
    <scope>NUCLEOTIDE SEQUENCE</scope>
</reference>
<sequence length="51" mass="6184">MPQMSPMNWTTLTIMFILVFIMFNTTNFFSMKYNPSKLEIKKITKSSTWKW</sequence>
<feature type="transmembrane region" description="Helical" evidence="13">
    <location>
        <begin position="12"/>
        <end position="31"/>
    </location>
</feature>
<dbReference type="AlphaFoldDB" id="A0A346TLP6"/>
<evidence type="ECO:0000256" key="10">
    <source>
        <dbReference type="ARBA" id="ARBA00023128"/>
    </source>
</evidence>
<evidence type="ECO:0000256" key="1">
    <source>
        <dbReference type="ARBA" id="ARBA00004304"/>
    </source>
</evidence>
<keyword evidence="9 12" id="KW-0406">Ion transport</keyword>
<comment type="subunit">
    <text evidence="3">F-type ATPases have 2 components, CF(1) - the catalytic core - and CF(0) - the membrane proton channel.</text>
</comment>
<dbReference type="GO" id="GO:0015986">
    <property type="term" value="P:proton motive force-driven ATP synthesis"/>
    <property type="evidence" value="ECO:0007669"/>
    <property type="project" value="InterPro"/>
</dbReference>
<keyword evidence="10 12" id="KW-0496">Mitochondrion</keyword>
<dbReference type="GeneID" id="38343751"/>
<evidence type="ECO:0000256" key="13">
    <source>
        <dbReference type="SAM" id="Phobius"/>
    </source>
</evidence>
<keyword evidence="7 12" id="KW-0375">Hydrogen ion transport</keyword>
<evidence type="ECO:0000256" key="12">
    <source>
        <dbReference type="RuleBase" id="RU003661"/>
    </source>
</evidence>
<evidence type="ECO:0000256" key="8">
    <source>
        <dbReference type="ARBA" id="ARBA00022989"/>
    </source>
</evidence>
<evidence type="ECO:0000256" key="5">
    <source>
        <dbReference type="ARBA" id="ARBA00022547"/>
    </source>
</evidence>